<evidence type="ECO:0000256" key="12">
    <source>
        <dbReference type="ARBA" id="ARBA00038905"/>
    </source>
</evidence>
<dbReference type="InterPro" id="IPR047127">
    <property type="entry name" value="MutT-like"/>
</dbReference>
<dbReference type="GO" id="GO:0006260">
    <property type="term" value="P:DNA replication"/>
    <property type="evidence" value="ECO:0007669"/>
    <property type="project" value="UniProtKB-KW"/>
</dbReference>
<feature type="domain" description="Nudix hydrolase" evidence="17">
    <location>
        <begin position="1"/>
        <end position="129"/>
    </location>
</feature>
<dbReference type="Proteomes" id="UP000764045">
    <property type="component" value="Unassembled WGS sequence"/>
</dbReference>
<dbReference type="Gene3D" id="3.90.79.10">
    <property type="entry name" value="Nucleoside Triphosphate Pyrophosphohydrolase"/>
    <property type="match status" value="1"/>
</dbReference>
<dbReference type="InterPro" id="IPR015797">
    <property type="entry name" value="NUDIX_hydrolase-like_dom_sf"/>
</dbReference>
<dbReference type="GO" id="GO:0006281">
    <property type="term" value="P:DNA repair"/>
    <property type="evidence" value="ECO:0007669"/>
    <property type="project" value="UniProtKB-KW"/>
</dbReference>
<evidence type="ECO:0000256" key="4">
    <source>
        <dbReference type="ARBA" id="ARBA00022705"/>
    </source>
</evidence>
<dbReference type="SUPFAM" id="SSF55811">
    <property type="entry name" value="Nudix"/>
    <property type="match status" value="1"/>
</dbReference>
<dbReference type="CDD" id="cd03425">
    <property type="entry name" value="NUDIX_MutT_NudA_like"/>
    <property type="match status" value="1"/>
</dbReference>
<evidence type="ECO:0000313" key="19">
    <source>
        <dbReference type="Proteomes" id="UP000764045"/>
    </source>
</evidence>
<name>A0A939B4U5_9BACT</name>
<dbReference type="InterPro" id="IPR000086">
    <property type="entry name" value="NUDIX_hydrolase_dom"/>
</dbReference>
<dbReference type="GO" id="GO:0044716">
    <property type="term" value="F:8-oxo-GDP phosphatase activity"/>
    <property type="evidence" value="ECO:0007669"/>
    <property type="project" value="TreeGrafter"/>
</dbReference>
<dbReference type="EMBL" id="JACJJL010000014">
    <property type="protein sequence ID" value="MBM6661930.1"/>
    <property type="molecule type" value="Genomic_DNA"/>
</dbReference>
<evidence type="ECO:0000256" key="13">
    <source>
        <dbReference type="ARBA" id="ARBA00040794"/>
    </source>
</evidence>
<comment type="catalytic activity">
    <reaction evidence="10">
        <text>8-oxo-dGTP + H2O = 8-oxo-dGMP + diphosphate + H(+)</text>
        <dbReference type="Rhea" id="RHEA:31575"/>
        <dbReference type="ChEBI" id="CHEBI:15377"/>
        <dbReference type="ChEBI" id="CHEBI:15378"/>
        <dbReference type="ChEBI" id="CHEBI:33019"/>
        <dbReference type="ChEBI" id="CHEBI:63224"/>
        <dbReference type="ChEBI" id="CHEBI:77896"/>
        <dbReference type="EC" id="3.6.1.55"/>
    </reaction>
</comment>
<keyword evidence="7" id="KW-0378">Hydrolase</keyword>
<organism evidence="18 19">
    <name type="scientific">Marseilla massiliensis</name>
    <dbReference type="NCBI Taxonomy" id="1841864"/>
    <lineage>
        <taxon>Bacteria</taxon>
        <taxon>Pseudomonadati</taxon>
        <taxon>Bacteroidota</taxon>
        <taxon>Bacteroidia</taxon>
        <taxon>Bacteroidales</taxon>
        <taxon>Prevotellaceae</taxon>
        <taxon>Marseilla</taxon>
    </lineage>
</organism>
<keyword evidence="9" id="KW-0234">DNA repair</keyword>
<evidence type="ECO:0000256" key="3">
    <source>
        <dbReference type="ARBA" id="ARBA00022457"/>
    </source>
</evidence>
<comment type="catalytic activity">
    <reaction evidence="11">
        <text>8-oxo-GTP + H2O = 8-oxo-GMP + diphosphate + H(+)</text>
        <dbReference type="Rhea" id="RHEA:67616"/>
        <dbReference type="ChEBI" id="CHEBI:15377"/>
        <dbReference type="ChEBI" id="CHEBI:15378"/>
        <dbReference type="ChEBI" id="CHEBI:33019"/>
        <dbReference type="ChEBI" id="CHEBI:143553"/>
        <dbReference type="ChEBI" id="CHEBI:145694"/>
    </reaction>
</comment>
<accession>A0A939B4U5</accession>
<dbReference type="GO" id="GO:0044715">
    <property type="term" value="F:8-oxo-dGDP phosphatase activity"/>
    <property type="evidence" value="ECO:0007669"/>
    <property type="project" value="TreeGrafter"/>
</dbReference>
<dbReference type="EC" id="3.6.1.55" evidence="12"/>
<evidence type="ECO:0000256" key="11">
    <source>
        <dbReference type="ARBA" id="ARBA00036904"/>
    </source>
</evidence>
<gene>
    <name evidence="18" type="ORF">H6B30_09260</name>
</gene>
<evidence type="ECO:0000256" key="6">
    <source>
        <dbReference type="ARBA" id="ARBA00022763"/>
    </source>
</evidence>
<evidence type="ECO:0000256" key="9">
    <source>
        <dbReference type="ARBA" id="ARBA00023204"/>
    </source>
</evidence>
<dbReference type="Pfam" id="PF00293">
    <property type="entry name" value="NUDIX"/>
    <property type="match status" value="1"/>
</dbReference>
<evidence type="ECO:0000256" key="2">
    <source>
        <dbReference type="ARBA" id="ARBA00005582"/>
    </source>
</evidence>
<comment type="caution">
    <text evidence="18">The sequence shown here is derived from an EMBL/GenBank/DDBJ whole genome shotgun (WGS) entry which is preliminary data.</text>
</comment>
<comment type="similarity">
    <text evidence="2">Belongs to the Nudix hydrolase family.</text>
</comment>
<evidence type="ECO:0000256" key="7">
    <source>
        <dbReference type="ARBA" id="ARBA00022801"/>
    </source>
</evidence>
<keyword evidence="6" id="KW-0227">DNA damage</keyword>
<evidence type="ECO:0000256" key="15">
    <source>
        <dbReference type="ARBA" id="ARBA00041979"/>
    </source>
</evidence>
<evidence type="ECO:0000256" key="16">
    <source>
        <dbReference type="ARBA" id="ARBA00042798"/>
    </source>
</evidence>
<keyword evidence="8" id="KW-0460">Magnesium</keyword>
<keyword evidence="4" id="KW-0235">DNA replication</keyword>
<keyword evidence="5" id="KW-0479">Metal-binding</keyword>
<evidence type="ECO:0000256" key="5">
    <source>
        <dbReference type="ARBA" id="ARBA00022723"/>
    </source>
</evidence>
<keyword evidence="3" id="KW-0515">Mutator protein</keyword>
<dbReference type="GO" id="GO:0035539">
    <property type="term" value="F:8-oxo-7,8-dihydrodeoxyguanosine triphosphate pyrophosphatase activity"/>
    <property type="evidence" value="ECO:0007669"/>
    <property type="project" value="UniProtKB-EC"/>
</dbReference>
<keyword evidence="19" id="KW-1185">Reference proteome</keyword>
<dbReference type="AlphaFoldDB" id="A0A939B4U5"/>
<reference evidence="18 19" key="1">
    <citation type="journal article" date="2021" name="Sci. Rep.">
        <title>The distribution of antibiotic resistance genes in chicken gut microbiota commensals.</title>
        <authorList>
            <person name="Juricova H."/>
            <person name="Matiasovicova J."/>
            <person name="Kubasova T."/>
            <person name="Cejkova D."/>
            <person name="Rychlik I."/>
        </authorList>
    </citation>
    <scope>NUCLEOTIDE SEQUENCE [LARGE SCALE GENOMIC DNA]</scope>
    <source>
        <strain evidence="18 19">An819</strain>
    </source>
</reference>
<dbReference type="PROSITE" id="PS51462">
    <property type="entry name" value="NUDIX"/>
    <property type="match status" value="1"/>
</dbReference>
<evidence type="ECO:0000256" key="10">
    <source>
        <dbReference type="ARBA" id="ARBA00035861"/>
    </source>
</evidence>
<dbReference type="PANTHER" id="PTHR47707:SF1">
    <property type="entry name" value="NUDIX HYDROLASE FAMILY PROTEIN"/>
    <property type="match status" value="1"/>
</dbReference>
<comment type="cofactor">
    <cofactor evidence="1">
        <name>Mg(2+)</name>
        <dbReference type="ChEBI" id="CHEBI:18420"/>
    </cofactor>
</comment>
<evidence type="ECO:0000256" key="14">
    <source>
        <dbReference type="ARBA" id="ARBA00041592"/>
    </source>
</evidence>
<evidence type="ECO:0000256" key="1">
    <source>
        <dbReference type="ARBA" id="ARBA00001946"/>
    </source>
</evidence>
<proteinExistence type="inferred from homology"/>
<evidence type="ECO:0000313" key="18">
    <source>
        <dbReference type="EMBL" id="MBM6661930.1"/>
    </source>
</evidence>
<dbReference type="GO" id="GO:0046872">
    <property type="term" value="F:metal ion binding"/>
    <property type="evidence" value="ECO:0007669"/>
    <property type="project" value="UniProtKB-KW"/>
</dbReference>
<sequence length="141" mass="16271">MKHSRVVAAVVKRGDRYLCMRRCRSKYAYISEKWEFPGGKVEPDESDRDALRREIKEEMDWDVCAGEALATVEYSYPDFSLTLVAYLCEAPADDSFKLLEHTDYCWLKADEMLSLDWTAADAELIRLAWPEVAAERHGQKA</sequence>
<protein>
    <recommendedName>
        <fullName evidence="13">8-oxo-dGTP diphosphatase</fullName>
        <ecNumber evidence="12">3.6.1.55</ecNumber>
    </recommendedName>
    <alternativeName>
        <fullName evidence="16">7,8-dihydro-8-oxoguanine-triphosphatase</fullName>
    </alternativeName>
    <alternativeName>
        <fullName evidence="15">Mutator protein MutT</fullName>
    </alternativeName>
    <alternativeName>
        <fullName evidence="14">dGTP pyrophosphohydrolase</fullName>
    </alternativeName>
</protein>
<evidence type="ECO:0000259" key="17">
    <source>
        <dbReference type="PROSITE" id="PS51462"/>
    </source>
</evidence>
<evidence type="ECO:0000256" key="8">
    <source>
        <dbReference type="ARBA" id="ARBA00022842"/>
    </source>
</evidence>
<dbReference type="PANTHER" id="PTHR47707">
    <property type="entry name" value="8-OXO-DGTP DIPHOSPHATASE"/>
    <property type="match status" value="1"/>
</dbReference>
<dbReference type="GO" id="GO:0008413">
    <property type="term" value="F:8-oxo-7,8-dihydroguanosine triphosphate pyrophosphatase activity"/>
    <property type="evidence" value="ECO:0007669"/>
    <property type="project" value="TreeGrafter"/>
</dbReference>